<keyword evidence="5" id="KW-0687">Ribonucleoprotein</keyword>
<dbReference type="Proteomes" id="UP001152795">
    <property type="component" value="Unassembled WGS sequence"/>
</dbReference>
<sequence length="86" mass="9852">PPPSLPFEIKRSRTNNLPVYVDKKRGGSLVLTVIRNIKGDLNELVRFLKENLGEDVHFQTNEVTSQVKIKGYHKEAVVRLLKEHGF</sequence>
<dbReference type="Pfam" id="PF05046">
    <property type="entry name" value="Img2"/>
    <property type="match status" value="1"/>
</dbReference>
<keyword evidence="4" id="KW-0496">Mitochondrion</keyword>
<reference evidence="8" key="1">
    <citation type="submission" date="2020-04" db="EMBL/GenBank/DDBJ databases">
        <authorList>
            <person name="Alioto T."/>
            <person name="Alioto T."/>
            <person name="Gomez Garrido J."/>
        </authorList>
    </citation>
    <scope>NUCLEOTIDE SEQUENCE</scope>
    <source>
        <strain evidence="8">A484AB</strain>
    </source>
</reference>
<dbReference type="EMBL" id="CACRXK020016461">
    <property type="protein sequence ID" value="CAB4029861.1"/>
    <property type="molecule type" value="Genomic_DNA"/>
</dbReference>
<proteinExistence type="inferred from homology"/>
<dbReference type="InterPro" id="IPR007740">
    <property type="entry name" value="Ribosomal_mL49"/>
</dbReference>
<dbReference type="PANTHER" id="PTHR13477:SF0">
    <property type="entry name" value="LARGE RIBOSOMAL SUBUNIT PROTEIN ML49"/>
    <property type="match status" value="1"/>
</dbReference>
<gene>
    <name evidence="8" type="ORF">PACLA_8A079695</name>
</gene>
<evidence type="ECO:0000256" key="5">
    <source>
        <dbReference type="ARBA" id="ARBA00023274"/>
    </source>
</evidence>
<evidence type="ECO:0000256" key="2">
    <source>
        <dbReference type="ARBA" id="ARBA00005677"/>
    </source>
</evidence>
<dbReference type="Gene3D" id="3.30.780.10">
    <property type="entry name" value="SUI1-like domain"/>
    <property type="match status" value="1"/>
</dbReference>
<keyword evidence="3" id="KW-0689">Ribosomal protein</keyword>
<dbReference type="PANTHER" id="PTHR13477">
    <property type="entry name" value="MITOCHONDRIAL 39S RIBOSOMAL PROTEIN L49"/>
    <property type="match status" value="1"/>
</dbReference>
<feature type="non-terminal residue" evidence="8">
    <location>
        <position position="86"/>
    </location>
</feature>
<name>A0A6S7JGY9_PARCT</name>
<accession>A0A6S7JGY9</accession>
<dbReference type="GO" id="GO:0005762">
    <property type="term" value="C:mitochondrial large ribosomal subunit"/>
    <property type="evidence" value="ECO:0007669"/>
    <property type="project" value="TreeGrafter"/>
</dbReference>
<protein>
    <recommendedName>
        <fullName evidence="6">Large ribosomal subunit protein mL49</fullName>
    </recommendedName>
    <alternativeName>
        <fullName evidence="7">39S ribosomal protein L49, mitochondrial</fullName>
    </alternativeName>
</protein>
<dbReference type="AlphaFoldDB" id="A0A6S7JGY9"/>
<comment type="similarity">
    <text evidence="2">Belongs to the mitochondrion-specific ribosomal protein mL49 family.</text>
</comment>
<organism evidence="8 9">
    <name type="scientific">Paramuricea clavata</name>
    <name type="common">Red gorgonian</name>
    <name type="synonym">Violescent sea-whip</name>
    <dbReference type="NCBI Taxonomy" id="317549"/>
    <lineage>
        <taxon>Eukaryota</taxon>
        <taxon>Metazoa</taxon>
        <taxon>Cnidaria</taxon>
        <taxon>Anthozoa</taxon>
        <taxon>Octocorallia</taxon>
        <taxon>Malacalcyonacea</taxon>
        <taxon>Plexauridae</taxon>
        <taxon>Paramuricea</taxon>
    </lineage>
</organism>
<dbReference type="GO" id="GO:0006412">
    <property type="term" value="P:translation"/>
    <property type="evidence" value="ECO:0007669"/>
    <property type="project" value="InterPro"/>
</dbReference>
<comment type="caution">
    <text evidence="8">The sequence shown here is derived from an EMBL/GenBank/DDBJ whole genome shotgun (WGS) entry which is preliminary data.</text>
</comment>
<evidence type="ECO:0000256" key="6">
    <source>
        <dbReference type="ARBA" id="ARBA00035191"/>
    </source>
</evidence>
<evidence type="ECO:0000313" key="8">
    <source>
        <dbReference type="EMBL" id="CAB4029861.1"/>
    </source>
</evidence>
<evidence type="ECO:0000256" key="4">
    <source>
        <dbReference type="ARBA" id="ARBA00023128"/>
    </source>
</evidence>
<evidence type="ECO:0000256" key="1">
    <source>
        <dbReference type="ARBA" id="ARBA00004173"/>
    </source>
</evidence>
<evidence type="ECO:0000313" key="9">
    <source>
        <dbReference type="Proteomes" id="UP001152795"/>
    </source>
</evidence>
<evidence type="ECO:0000256" key="3">
    <source>
        <dbReference type="ARBA" id="ARBA00022980"/>
    </source>
</evidence>
<keyword evidence="9" id="KW-1185">Reference proteome</keyword>
<evidence type="ECO:0000256" key="7">
    <source>
        <dbReference type="ARBA" id="ARBA00035545"/>
    </source>
</evidence>
<comment type="subcellular location">
    <subcellularLocation>
        <location evidence="1">Mitochondrion</location>
    </subcellularLocation>
</comment>
<dbReference type="OrthoDB" id="19439at2759"/>
<dbReference type="GO" id="GO:0003735">
    <property type="term" value="F:structural constituent of ribosome"/>
    <property type="evidence" value="ECO:0007669"/>
    <property type="project" value="InterPro"/>
</dbReference>